<comment type="caution">
    <text evidence="2">The sequence shown here is derived from an EMBL/GenBank/DDBJ whole genome shotgun (WGS) entry which is preliminary data.</text>
</comment>
<dbReference type="Pfam" id="PF00650">
    <property type="entry name" value="CRAL_TRIO"/>
    <property type="match status" value="1"/>
</dbReference>
<dbReference type="SMART" id="SM00516">
    <property type="entry name" value="SEC14"/>
    <property type="match status" value="1"/>
</dbReference>
<gene>
    <name evidence="2" type="primary">CSR1_4</name>
    <name evidence="2" type="ORF">Plec18167_004999</name>
</gene>
<dbReference type="InterPro" id="IPR036865">
    <property type="entry name" value="CRAL-TRIO_dom_sf"/>
</dbReference>
<dbReference type="PROSITE" id="PS50191">
    <property type="entry name" value="CRAL_TRIO"/>
    <property type="match status" value="1"/>
</dbReference>
<dbReference type="InterPro" id="IPR011074">
    <property type="entry name" value="CRAL/TRIO_N_dom"/>
</dbReference>
<evidence type="ECO:0000259" key="1">
    <source>
        <dbReference type="PROSITE" id="PS50191"/>
    </source>
</evidence>
<sequence length="460" mass="53376">MGSISHPSGHVDNLTTWQEAKLVEVWRLALQAFGMYNDIPKNEVARVRKFWTLGMQKINIKIEDATSQDKAMVRKFVSEGLKSIKIPPDETEIIMNRVELLLFEEEPISATTNGVLAERDKSALPPAVRKVIDGYKPADLMELFWSTLRKDNPDALVLRFLRARKWDVDKAIEMMINVGWWRVGEMRVDDITRSGEAGALADLSSQDVKVRKEASDFIDQLRLGKAYLHGVDKQERPVCYIRVRLHKIGEHTRSSLEKLTVHLIETVRLTMVHPVETAVIVFDMTGFGLTNMDYLHVKFIIQCFELNYPESLGAILVHKAPWIFSSIWPMIKGWLDPIVAEKVHFTKNVHDLEAFIRRDRIPKELSGDDDWKYHYIEPRPDENRLMKDTVTRDSLMEKRTGLFNEFRQNVYQWVTAAENGNDTTEIKNKRKEIIEKVENSYWELDPYIRAKSQIDREGLI</sequence>
<dbReference type="Pfam" id="PF03765">
    <property type="entry name" value="CRAL_TRIO_N"/>
    <property type="match status" value="1"/>
</dbReference>
<keyword evidence="3" id="KW-1185">Reference proteome</keyword>
<dbReference type="SUPFAM" id="SSF52087">
    <property type="entry name" value="CRAL/TRIO domain"/>
    <property type="match status" value="1"/>
</dbReference>
<dbReference type="Gene3D" id="3.40.525.10">
    <property type="entry name" value="CRAL-TRIO lipid binding domain"/>
    <property type="match status" value="1"/>
</dbReference>
<dbReference type="Proteomes" id="UP001583193">
    <property type="component" value="Unassembled WGS sequence"/>
</dbReference>
<dbReference type="InterPro" id="IPR001251">
    <property type="entry name" value="CRAL-TRIO_dom"/>
</dbReference>
<accession>A0ABR3XNX3</accession>
<dbReference type="PANTHER" id="PTHR46590">
    <property type="entry name" value="PHOSPHATIDYLINOSITOL TRANSFER PROTEIN CSR1-RELATED"/>
    <property type="match status" value="1"/>
</dbReference>
<feature type="domain" description="CRAL-TRIO" evidence="1">
    <location>
        <begin position="214"/>
        <end position="373"/>
    </location>
</feature>
<dbReference type="SMART" id="SM01100">
    <property type="entry name" value="CRAL_TRIO_N"/>
    <property type="match status" value="1"/>
</dbReference>
<dbReference type="PANTHER" id="PTHR46590:SF1">
    <property type="entry name" value="PHOSPHATIDYLINOSITOL TRANSFER PROTEIN CSR1"/>
    <property type="match status" value="1"/>
</dbReference>
<evidence type="ECO:0000313" key="3">
    <source>
        <dbReference type="Proteomes" id="UP001583193"/>
    </source>
</evidence>
<protein>
    <submittedName>
        <fullName evidence="2">Phosphatidylinositol transfer protein csr1</fullName>
    </submittedName>
</protein>
<reference evidence="2 3" key="1">
    <citation type="journal article" date="2024" name="IMA Fungus">
        <title>IMA Genome - F19 : A genome assembly and annotation guide to empower mycologists, including annotated draft genome sequences of Ceratocystis pirilliformis, Diaporthe australafricana, Fusarium ophioides, Paecilomyces lecythidis, and Sporothrix stenoceras.</title>
        <authorList>
            <person name="Aylward J."/>
            <person name="Wilson A.M."/>
            <person name="Visagie C.M."/>
            <person name="Spraker J."/>
            <person name="Barnes I."/>
            <person name="Buitendag C."/>
            <person name="Ceriani C."/>
            <person name="Del Mar Angel L."/>
            <person name="du Plessis D."/>
            <person name="Fuchs T."/>
            <person name="Gasser K."/>
            <person name="Kramer D."/>
            <person name="Li W."/>
            <person name="Munsamy K."/>
            <person name="Piso A."/>
            <person name="Price J.L."/>
            <person name="Sonnekus B."/>
            <person name="Thomas C."/>
            <person name="van der Nest A."/>
            <person name="van Dijk A."/>
            <person name="van Heerden A."/>
            <person name="van Vuuren N."/>
            <person name="Yilmaz N."/>
            <person name="Duong T.A."/>
            <person name="van der Merwe N.A."/>
            <person name="Wingfield M.J."/>
            <person name="Wingfield B.D."/>
        </authorList>
    </citation>
    <scope>NUCLEOTIDE SEQUENCE [LARGE SCALE GENOMIC DNA]</scope>
    <source>
        <strain evidence="2 3">CMW 18167</strain>
    </source>
</reference>
<name>A0ABR3XNX3_9EURO</name>
<dbReference type="SUPFAM" id="SSF46938">
    <property type="entry name" value="CRAL/TRIO N-terminal domain"/>
    <property type="match status" value="1"/>
</dbReference>
<organism evidence="2 3">
    <name type="scientific">Paecilomyces lecythidis</name>
    <dbReference type="NCBI Taxonomy" id="3004212"/>
    <lineage>
        <taxon>Eukaryota</taxon>
        <taxon>Fungi</taxon>
        <taxon>Dikarya</taxon>
        <taxon>Ascomycota</taxon>
        <taxon>Pezizomycotina</taxon>
        <taxon>Eurotiomycetes</taxon>
        <taxon>Eurotiomycetidae</taxon>
        <taxon>Eurotiales</taxon>
        <taxon>Thermoascaceae</taxon>
        <taxon>Paecilomyces</taxon>
    </lineage>
</organism>
<dbReference type="CDD" id="cd00170">
    <property type="entry name" value="SEC14"/>
    <property type="match status" value="1"/>
</dbReference>
<dbReference type="InterPro" id="IPR036273">
    <property type="entry name" value="CRAL/TRIO_N_dom_sf"/>
</dbReference>
<dbReference type="InterPro" id="IPR052432">
    <property type="entry name" value="PITP/CRAL-TRIO"/>
</dbReference>
<evidence type="ECO:0000313" key="2">
    <source>
        <dbReference type="EMBL" id="KAL1877309.1"/>
    </source>
</evidence>
<dbReference type="EMBL" id="JAVDPF010000014">
    <property type="protein sequence ID" value="KAL1877309.1"/>
    <property type="molecule type" value="Genomic_DNA"/>
</dbReference>
<proteinExistence type="predicted"/>